<accession>A0AAW1LAF3</accession>
<sequence length="113" mass="12527">MFGSRLIGSSHIHAQAEEVEAEREEKEKTTRMNVKVWGWVSFGAVLMVAYTSPLRETTTINLLTSGRDIPCFPGNRRVPNSNVVVLVHPDVLLITLTPPACRTVLWRDLKGGG</sequence>
<keyword evidence="3" id="KW-1185">Reference proteome</keyword>
<name>A0AAW1LAF3_POPJA</name>
<dbReference type="Proteomes" id="UP001458880">
    <property type="component" value="Unassembled WGS sequence"/>
</dbReference>
<dbReference type="AlphaFoldDB" id="A0AAW1LAF3"/>
<proteinExistence type="predicted"/>
<feature type="region of interest" description="Disordered" evidence="1">
    <location>
        <begin position="1"/>
        <end position="27"/>
    </location>
</feature>
<protein>
    <submittedName>
        <fullName evidence="2">Uncharacterized protein</fullName>
    </submittedName>
</protein>
<comment type="caution">
    <text evidence="2">The sequence shown here is derived from an EMBL/GenBank/DDBJ whole genome shotgun (WGS) entry which is preliminary data.</text>
</comment>
<evidence type="ECO:0000313" key="2">
    <source>
        <dbReference type="EMBL" id="KAK9730957.1"/>
    </source>
</evidence>
<reference evidence="2 3" key="1">
    <citation type="journal article" date="2024" name="BMC Genomics">
        <title>De novo assembly and annotation of Popillia japonica's genome with initial clues to its potential as an invasive pest.</title>
        <authorList>
            <person name="Cucini C."/>
            <person name="Boschi S."/>
            <person name="Funari R."/>
            <person name="Cardaioli E."/>
            <person name="Iannotti N."/>
            <person name="Marturano G."/>
            <person name="Paoli F."/>
            <person name="Bruttini M."/>
            <person name="Carapelli A."/>
            <person name="Frati F."/>
            <person name="Nardi F."/>
        </authorList>
    </citation>
    <scope>NUCLEOTIDE SEQUENCE [LARGE SCALE GENOMIC DNA]</scope>
    <source>
        <strain evidence="2">DMR45628</strain>
    </source>
</reference>
<evidence type="ECO:0000256" key="1">
    <source>
        <dbReference type="SAM" id="MobiDB-lite"/>
    </source>
</evidence>
<evidence type="ECO:0000313" key="3">
    <source>
        <dbReference type="Proteomes" id="UP001458880"/>
    </source>
</evidence>
<gene>
    <name evidence="2" type="ORF">QE152_g14076</name>
</gene>
<organism evidence="2 3">
    <name type="scientific">Popillia japonica</name>
    <name type="common">Japanese beetle</name>
    <dbReference type="NCBI Taxonomy" id="7064"/>
    <lineage>
        <taxon>Eukaryota</taxon>
        <taxon>Metazoa</taxon>
        <taxon>Ecdysozoa</taxon>
        <taxon>Arthropoda</taxon>
        <taxon>Hexapoda</taxon>
        <taxon>Insecta</taxon>
        <taxon>Pterygota</taxon>
        <taxon>Neoptera</taxon>
        <taxon>Endopterygota</taxon>
        <taxon>Coleoptera</taxon>
        <taxon>Polyphaga</taxon>
        <taxon>Scarabaeiformia</taxon>
        <taxon>Scarabaeidae</taxon>
        <taxon>Rutelinae</taxon>
        <taxon>Popillia</taxon>
    </lineage>
</organism>
<dbReference type="EMBL" id="JASPKY010000140">
    <property type="protein sequence ID" value="KAK9730957.1"/>
    <property type="molecule type" value="Genomic_DNA"/>
</dbReference>